<dbReference type="InterPro" id="IPR039175">
    <property type="entry name" value="TIM22"/>
</dbReference>
<evidence type="ECO:0000313" key="14">
    <source>
        <dbReference type="EMBL" id="RHN69767.1"/>
    </source>
</evidence>
<proteinExistence type="inferred from homology"/>
<dbReference type="GO" id="GO:0009706">
    <property type="term" value="C:chloroplast inner membrane"/>
    <property type="evidence" value="ECO:0000318"/>
    <property type="project" value="GO_Central"/>
</dbReference>
<dbReference type="GO" id="GO:0008320">
    <property type="term" value="F:protein transmembrane transporter activity"/>
    <property type="evidence" value="ECO:0000318"/>
    <property type="project" value="GO_Central"/>
</dbReference>
<dbReference type="CDD" id="cd09487">
    <property type="entry name" value="SAM_superfamily"/>
    <property type="match status" value="1"/>
</dbReference>
<protein>
    <submittedName>
        <fullName evidence="14">Mitochondrial inner membrane translocase subunit Tim17/Tim22/Tim23/peroxisomal protein PMP24</fullName>
    </submittedName>
    <submittedName>
        <fullName evidence="13">Protein translocase, putative</fullName>
    </submittedName>
</protein>
<keyword evidence="5" id="KW-0934">Plastid</keyword>
<keyword evidence="9" id="KW-1133">Transmembrane helix</keyword>
<evidence type="ECO:0000256" key="6">
    <source>
        <dbReference type="ARBA" id="ARBA00022692"/>
    </source>
</evidence>
<dbReference type="Pfam" id="PF02466">
    <property type="entry name" value="Tim17"/>
    <property type="match status" value="1"/>
</dbReference>
<evidence type="ECO:0000313" key="15">
    <source>
        <dbReference type="EnsemblPlants" id="AES72691"/>
    </source>
</evidence>
<comment type="similarity">
    <text evidence="2">Belongs to the Tim17/Tim22/Tim23 family.</text>
</comment>
<reference evidence="13 16" key="2">
    <citation type="journal article" date="2014" name="BMC Genomics">
        <title>An improved genome release (version Mt4.0) for the model legume Medicago truncatula.</title>
        <authorList>
            <person name="Tang H."/>
            <person name="Krishnakumar V."/>
            <person name="Bidwell S."/>
            <person name="Rosen B."/>
            <person name="Chan A."/>
            <person name="Zhou S."/>
            <person name="Gentzbittel L."/>
            <person name="Childs K.L."/>
            <person name="Yandell M."/>
            <person name="Gundlach H."/>
            <person name="Mayer K.F."/>
            <person name="Schwartz D.C."/>
            <person name="Town C.D."/>
        </authorList>
    </citation>
    <scope>GENOME REANNOTATION</scope>
    <source>
        <strain evidence="15 16">cv. Jemalong A17</strain>
    </source>
</reference>
<dbReference type="PANTHER" id="PTHR14110:SF6">
    <property type="entry name" value="OS04G0405100 PROTEIN"/>
    <property type="match status" value="1"/>
</dbReference>
<dbReference type="OMA" id="QSEDTYY"/>
<keyword evidence="16" id="KW-1185">Reference proteome</keyword>
<dbReference type="STRING" id="3880.G7J9P9"/>
<dbReference type="Proteomes" id="UP000002051">
    <property type="component" value="Chromosome 3"/>
</dbReference>
<dbReference type="EMBL" id="PSQE01000003">
    <property type="protein sequence ID" value="RHN69767.1"/>
    <property type="molecule type" value="Genomic_DNA"/>
</dbReference>
<evidence type="ECO:0000256" key="7">
    <source>
        <dbReference type="ARBA" id="ARBA00022780"/>
    </source>
</evidence>
<dbReference type="EMBL" id="CM001219">
    <property type="protein sequence ID" value="AES72691.1"/>
    <property type="molecule type" value="Genomic_DNA"/>
</dbReference>
<dbReference type="Pfam" id="PF00536">
    <property type="entry name" value="SAM_1"/>
    <property type="match status" value="1"/>
</dbReference>
<dbReference type="PANTHER" id="PTHR14110">
    <property type="entry name" value="MITOCHONDRIAL IMPORT INNER MEMBRANE TRANSLOCASE SUBUNIT TIM22"/>
    <property type="match status" value="1"/>
</dbReference>
<reference evidence="15" key="3">
    <citation type="submission" date="2015-04" db="UniProtKB">
        <authorList>
            <consortium name="EnsemblPlants"/>
        </authorList>
    </citation>
    <scope>IDENTIFICATION</scope>
    <source>
        <strain evidence="15">cv. Jemalong A17</strain>
    </source>
</reference>
<evidence type="ECO:0000256" key="3">
    <source>
        <dbReference type="ARBA" id="ARBA00022448"/>
    </source>
</evidence>
<dbReference type="Gramene" id="rna18280">
    <property type="protein sequence ID" value="RHN69767.1"/>
    <property type="gene ID" value="gene18280"/>
</dbReference>
<keyword evidence="6" id="KW-0812">Transmembrane</keyword>
<accession>G7J9P9</accession>
<evidence type="ECO:0000259" key="12">
    <source>
        <dbReference type="Pfam" id="PF00536"/>
    </source>
</evidence>
<keyword evidence="4" id="KW-0150">Chloroplast</keyword>
<dbReference type="GO" id="GO:0016031">
    <property type="term" value="P:tRNA import into mitochondrion"/>
    <property type="evidence" value="ECO:0007669"/>
    <property type="project" value="UniProtKB-ARBA"/>
</dbReference>
<feature type="domain" description="SAM" evidence="12">
    <location>
        <begin position="200"/>
        <end position="251"/>
    </location>
</feature>
<dbReference type="FunFam" id="1.10.150.50:FF:000069">
    <property type="entry name" value="mitochondrial import inner membrane translocase subunit TIM22-like"/>
    <property type="match status" value="1"/>
</dbReference>
<evidence type="ECO:0000313" key="16">
    <source>
        <dbReference type="Proteomes" id="UP000002051"/>
    </source>
</evidence>
<dbReference type="InterPro" id="IPR001660">
    <property type="entry name" value="SAM"/>
</dbReference>
<comment type="subcellular location">
    <subcellularLocation>
        <location evidence="1">Plastid</location>
        <location evidence="1">Chloroplast inner membrane</location>
        <topology evidence="1">Multi-pass membrane protein</topology>
    </subcellularLocation>
</comment>
<reference evidence="13 16" key="1">
    <citation type="journal article" date="2011" name="Nature">
        <title>The Medicago genome provides insight into the evolution of rhizobial symbioses.</title>
        <authorList>
            <person name="Young N.D."/>
            <person name="Debelle F."/>
            <person name="Oldroyd G.E."/>
            <person name="Geurts R."/>
            <person name="Cannon S.B."/>
            <person name="Udvardi M.K."/>
            <person name="Benedito V.A."/>
            <person name="Mayer K.F."/>
            <person name="Gouzy J."/>
            <person name="Schoof H."/>
            <person name="Van de Peer Y."/>
            <person name="Proost S."/>
            <person name="Cook D.R."/>
            <person name="Meyers B.C."/>
            <person name="Spannagl M."/>
            <person name="Cheung F."/>
            <person name="De Mita S."/>
            <person name="Krishnakumar V."/>
            <person name="Gundlach H."/>
            <person name="Zhou S."/>
            <person name="Mudge J."/>
            <person name="Bharti A.K."/>
            <person name="Murray J.D."/>
            <person name="Naoumkina M.A."/>
            <person name="Rosen B."/>
            <person name="Silverstein K.A."/>
            <person name="Tang H."/>
            <person name="Rombauts S."/>
            <person name="Zhao P.X."/>
            <person name="Zhou P."/>
            <person name="Barbe V."/>
            <person name="Bardou P."/>
            <person name="Bechner M."/>
            <person name="Bellec A."/>
            <person name="Berger A."/>
            <person name="Berges H."/>
            <person name="Bidwell S."/>
            <person name="Bisseling T."/>
            <person name="Choisne N."/>
            <person name="Couloux A."/>
            <person name="Denny R."/>
            <person name="Deshpande S."/>
            <person name="Dai X."/>
            <person name="Doyle J.J."/>
            <person name="Dudez A.M."/>
            <person name="Farmer A.D."/>
            <person name="Fouteau S."/>
            <person name="Franken C."/>
            <person name="Gibelin C."/>
            <person name="Gish J."/>
            <person name="Goldstein S."/>
            <person name="Gonzalez A.J."/>
            <person name="Green P.J."/>
            <person name="Hallab A."/>
            <person name="Hartog M."/>
            <person name="Hua A."/>
            <person name="Humphray S.J."/>
            <person name="Jeong D.H."/>
            <person name="Jing Y."/>
            <person name="Jocker A."/>
            <person name="Kenton S.M."/>
            <person name="Kim D.J."/>
            <person name="Klee K."/>
            <person name="Lai H."/>
            <person name="Lang C."/>
            <person name="Lin S."/>
            <person name="Macmil S.L."/>
            <person name="Magdelenat G."/>
            <person name="Matthews L."/>
            <person name="McCorrison J."/>
            <person name="Monaghan E.L."/>
            <person name="Mun J.H."/>
            <person name="Najar F.Z."/>
            <person name="Nicholson C."/>
            <person name="Noirot C."/>
            <person name="O'Bleness M."/>
            <person name="Paule C.R."/>
            <person name="Poulain J."/>
            <person name="Prion F."/>
            <person name="Qin B."/>
            <person name="Qu C."/>
            <person name="Retzel E.F."/>
            <person name="Riddle C."/>
            <person name="Sallet E."/>
            <person name="Samain S."/>
            <person name="Samson N."/>
            <person name="Sanders I."/>
            <person name="Saurat O."/>
            <person name="Scarpelli C."/>
            <person name="Schiex T."/>
            <person name="Segurens B."/>
            <person name="Severin A.J."/>
            <person name="Sherrier D.J."/>
            <person name="Shi R."/>
            <person name="Sims S."/>
            <person name="Singer S.R."/>
            <person name="Sinharoy S."/>
            <person name="Sterck L."/>
            <person name="Viollet A."/>
            <person name="Wang B.B."/>
            <person name="Wang K."/>
            <person name="Wang M."/>
            <person name="Wang X."/>
            <person name="Warfsmann J."/>
            <person name="Weissenbach J."/>
            <person name="White D.D."/>
            <person name="White J.D."/>
            <person name="Wiley G.B."/>
            <person name="Wincker P."/>
            <person name="Xing Y."/>
            <person name="Yang L."/>
            <person name="Yao Z."/>
            <person name="Ying F."/>
            <person name="Zhai J."/>
            <person name="Zhou L."/>
            <person name="Zuber A."/>
            <person name="Denarie J."/>
            <person name="Dixon R.A."/>
            <person name="May G.D."/>
            <person name="Schwartz D.C."/>
            <person name="Rogers J."/>
            <person name="Quetier F."/>
            <person name="Town C.D."/>
            <person name="Roe B.A."/>
        </authorList>
    </citation>
    <scope>NUCLEOTIDE SEQUENCE [LARGE SCALE GENOMIC DNA]</scope>
    <source>
        <strain evidence="13">A17</strain>
        <strain evidence="15 16">cv. Jemalong A17</strain>
    </source>
</reference>
<keyword evidence="10" id="KW-0472">Membrane</keyword>
<keyword evidence="8" id="KW-0653">Protein transport</keyword>
<dbReference type="Gene3D" id="1.10.150.50">
    <property type="entry name" value="Transcription Factor, Ets-1"/>
    <property type="match status" value="1"/>
</dbReference>
<organism evidence="13 16">
    <name type="scientific">Medicago truncatula</name>
    <name type="common">Barrel medic</name>
    <name type="synonym">Medicago tribuloides</name>
    <dbReference type="NCBI Taxonomy" id="3880"/>
    <lineage>
        <taxon>Eukaryota</taxon>
        <taxon>Viridiplantae</taxon>
        <taxon>Streptophyta</taxon>
        <taxon>Embryophyta</taxon>
        <taxon>Tracheophyta</taxon>
        <taxon>Spermatophyta</taxon>
        <taxon>Magnoliopsida</taxon>
        <taxon>eudicotyledons</taxon>
        <taxon>Gunneridae</taxon>
        <taxon>Pentapetalae</taxon>
        <taxon>rosids</taxon>
        <taxon>fabids</taxon>
        <taxon>Fabales</taxon>
        <taxon>Fabaceae</taxon>
        <taxon>Papilionoideae</taxon>
        <taxon>50 kb inversion clade</taxon>
        <taxon>NPAAA clade</taxon>
        <taxon>Hologalegina</taxon>
        <taxon>IRL clade</taxon>
        <taxon>Trifolieae</taxon>
        <taxon>Medicago</taxon>
    </lineage>
</organism>
<dbReference type="InterPro" id="IPR013761">
    <property type="entry name" value="SAM/pointed_sf"/>
</dbReference>
<name>G7J9P9_MEDTR</name>
<evidence type="ECO:0000313" key="13">
    <source>
        <dbReference type="EMBL" id="AES72691.1"/>
    </source>
</evidence>
<evidence type="ECO:0000256" key="4">
    <source>
        <dbReference type="ARBA" id="ARBA00022528"/>
    </source>
</evidence>
<evidence type="ECO:0000256" key="9">
    <source>
        <dbReference type="ARBA" id="ARBA00022989"/>
    </source>
</evidence>
<gene>
    <name evidence="15" type="primary">11421679</name>
    <name evidence="13" type="ordered locus">MTR_3g093380</name>
    <name evidence="14" type="ORF">MtrunA17_Chr3g0128341</name>
</gene>
<evidence type="ECO:0000256" key="5">
    <source>
        <dbReference type="ARBA" id="ARBA00022640"/>
    </source>
</evidence>
<dbReference type="KEGG" id="mtr:11421679"/>
<dbReference type="PaxDb" id="3880-AES72691"/>
<dbReference type="SUPFAM" id="SSF47769">
    <property type="entry name" value="SAM/Pointed domain"/>
    <property type="match status" value="1"/>
</dbReference>
<keyword evidence="7" id="KW-1001">Plastid inner membrane</keyword>
<dbReference type="GO" id="GO:0045036">
    <property type="term" value="P:protein targeting to chloroplast"/>
    <property type="evidence" value="ECO:0000318"/>
    <property type="project" value="GO_Central"/>
</dbReference>
<dbReference type="Proteomes" id="UP000265566">
    <property type="component" value="Chromosome 3"/>
</dbReference>
<evidence type="ECO:0000256" key="8">
    <source>
        <dbReference type="ARBA" id="ARBA00022927"/>
    </source>
</evidence>
<dbReference type="HOGENOM" id="CLU_072970_0_0_1"/>
<sequence length="263" mass="27985">MEQGKQGAMVLKGLPQQLQNPIDQIQTRYKHLENGFKLWLSKQSIAVEAAVVTTTGAAQGAAIGAFLGTLTGDASSAFPTPPPNASLNPQAMASLQQAQALAGGPLIQARNFAILTGVSAGITCVLRRLRGKEDVKSSMAAAFGSGVTFSLVSGMGGPNKVGNAVTSGLFFALFQGGVFQIGQKFSRPPAEDADYAKTRNMLQNLGLQNYEKNFKKGLLSDNTLPLLNDSALRDVKIPPGPRLLILDHIHRDQDLREKRGSRC</sequence>
<dbReference type="GO" id="GO:0042721">
    <property type="term" value="C:TIM22 mitochondrial import inner membrane insertion complex"/>
    <property type="evidence" value="ECO:0007669"/>
    <property type="project" value="InterPro"/>
</dbReference>
<dbReference type="EnsemblPlants" id="AES72691">
    <property type="protein sequence ID" value="AES72691"/>
    <property type="gene ID" value="MTR_3g093380"/>
</dbReference>
<evidence type="ECO:0000256" key="1">
    <source>
        <dbReference type="ARBA" id="ARBA00004478"/>
    </source>
</evidence>
<evidence type="ECO:0000256" key="2">
    <source>
        <dbReference type="ARBA" id="ARBA00008444"/>
    </source>
</evidence>
<keyword evidence="3" id="KW-0813">Transport</keyword>
<reference evidence="14" key="4">
    <citation type="journal article" date="2018" name="Nat. Plants">
        <title>Whole-genome landscape of Medicago truncatula symbiotic genes.</title>
        <authorList>
            <person name="Pecrix Y."/>
            <person name="Gamas P."/>
            <person name="Carrere S."/>
        </authorList>
    </citation>
    <scope>NUCLEOTIDE SEQUENCE</scope>
    <source>
        <tissue evidence="14">Leaves</tissue>
    </source>
</reference>
<evidence type="ECO:0000256" key="11">
    <source>
        <dbReference type="ARBA" id="ARBA00062478"/>
    </source>
</evidence>
<dbReference type="GO" id="GO:0045039">
    <property type="term" value="P:protein insertion into mitochondrial inner membrane"/>
    <property type="evidence" value="ECO:0007669"/>
    <property type="project" value="InterPro"/>
</dbReference>
<comment type="subunit">
    <text evidence="11">Probable component of a protein-conducting channel made of HP30-1, HP30-2 and HP20 that mediates the import of transit sequence-less proteins into the chloroplastic inner membrane. Interacts with CEQORH.</text>
</comment>
<dbReference type="AlphaFoldDB" id="G7J9P9"/>
<evidence type="ECO:0000256" key="10">
    <source>
        <dbReference type="ARBA" id="ARBA00023136"/>
    </source>
</evidence>
<dbReference type="OrthoDB" id="507126at2759"/>
<dbReference type="eggNOG" id="ENOG502QPIB">
    <property type="taxonomic scope" value="Eukaryota"/>
</dbReference>